<accession>A0A9R1V1U7</accession>
<dbReference type="PANTHER" id="PTHR45751:SF29">
    <property type="entry name" value="E3 UBIQUITIN-PROTEIN LIGASE RGLG2"/>
    <property type="match status" value="1"/>
</dbReference>
<sequence>MDWFYCGFDWKLYDQFCEAILHLQVTKAIASEGLESFNLIFGFISPKAISGHVTLYLLILRCFLNSIIAKTIADFDEDNLIPFYGFGNGPTSFSPFIEHALSIVEQSGGPIPYYHVLLIIVDGKVGMEWIFYEGI</sequence>
<dbReference type="AlphaFoldDB" id="A0A9R1V1U7"/>
<protein>
    <recommendedName>
        <fullName evidence="1">Copine C-terminal domain-containing protein</fullName>
    </recommendedName>
</protein>
<name>A0A9R1V1U7_LACSA</name>
<keyword evidence="3" id="KW-1185">Reference proteome</keyword>
<dbReference type="Pfam" id="PF07002">
    <property type="entry name" value="Copine"/>
    <property type="match status" value="1"/>
</dbReference>
<dbReference type="PANTHER" id="PTHR45751">
    <property type="entry name" value="COPINE FAMILY PROTEIN 1"/>
    <property type="match status" value="1"/>
</dbReference>
<dbReference type="InterPro" id="IPR010734">
    <property type="entry name" value="Copine_C"/>
</dbReference>
<dbReference type="Proteomes" id="UP000235145">
    <property type="component" value="Unassembled WGS sequence"/>
</dbReference>
<evidence type="ECO:0000259" key="1">
    <source>
        <dbReference type="Pfam" id="PF07002"/>
    </source>
</evidence>
<evidence type="ECO:0000313" key="2">
    <source>
        <dbReference type="EMBL" id="KAJ0198517.1"/>
    </source>
</evidence>
<gene>
    <name evidence="2" type="ORF">LSAT_V11C700365030</name>
</gene>
<dbReference type="InterPro" id="IPR052079">
    <property type="entry name" value="E3_ligase/Copine_domain"/>
</dbReference>
<comment type="caution">
    <text evidence="2">The sequence shown here is derived from an EMBL/GenBank/DDBJ whole genome shotgun (WGS) entry which is preliminary data.</text>
</comment>
<proteinExistence type="predicted"/>
<reference evidence="2 3" key="1">
    <citation type="journal article" date="2017" name="Nat. Commun.">
        <title>Genome assembly with in vitro proximity ligation data and whole-genome triplication in lettuce.</title>
        <authorList>
            <person name="Reyes-Chin-Wo S."/>
            <person name="Wang Z."/>
            <person name="Yang X."/>
            <person name="Kozik A."/>
            <person name="Arikit S."/>
            <person name="Song C."/>
            <person name="Xia L."/>
            <person name="Froenicke L."/>
            <person name="Lavelle D.O."/>
            <person name="Truco M.J."/>
            <person name="Xia R."/>
            <person name="Zhu S."/>
            <person name="Xu C."/>
            <person name="Xu H."/>
            <person name="Xu X."/>
            <person name="Cox K."/>
            <person name="Korf I."/>
            <person name="Meyers B.C."/>
            <person name="Michelmore R.W."/>
        </authorList>
    </citation>
    <scope>NUCLEOTIDE SEQUENCE [LARGE SCALE GENOMIC DNA]</scope>
    <source>
        <strain evidence="3">cv. Salinas</strain>
        <tissue evidence="2">Seedlings</tissue>
    </source>
</reference>
<dbReference type="EMBL" id="NBSK02000007">
    <property type="protein sequence ID" value="KAJ0198517.1"/>
    <property type="molecule type" value="Genomic_DNA"/>
</dbReference>
<feature type="domain" description="Copine C-terminal" evidence="1">
    <location>
        <begin position="89"/>
        <end position="125"/>
    </location>
</feature>
<evidence type="ECO:0000313" key="3">
    <source>
        <dbReference type="Proteomes" id="UP000235145"/>
    </source>
</evidence>
<organism evidence="2 3">
    <name type="scientific">Lactuca sativa</name>
    <name type="common">Garden lettuce</name>
    <dbReference type="NCBI Taxonomy" id="4236"/>
    <lineage>
        <taxon>Eukaryota</taxon>
        <taxon>Viridiplantae</taxon>
        <taxon>Streptophyta</taxon>
        <taxon>Embryophyta</taxon>
        <taxon>Tracheophyta</taxon>
        <taxon>Spermatophyta</taxon>
        <taxon>Magnoliopsida</taxon>
        <taxon>eudicotyledons</taxon>
        <taxon>Gunneridae</taxon>
        <taxon>Pentapetalae</taxon>
        <taxon>asterids</taxon>
        <taxon>campanulids</taxon>
        <taxon>Asterales</taxon>
        <taxon>Asteraceae</taxon>
        <taxon>Cichorioideae</taxon>
        <taxon>Cichorieae</taxon>
        <taxon>Lactucinae</taxon>
        <taxon>Lactuca</taxon>
    </lineage>
</organism>